<dbReference type="Proteomes" id="UP000499080">
    <property type="component" value="Unassembled WGS sequence"/>
</dbReference>
<name>A0A4Y2L1U2_ARAVE</name>
<proteinExistence type="predicted"/>
<gene>
    <name evidence="1" type="ORF">AVEN_264846_1</name>
</gene>
<comment type="caution">
    <text evidence="1">The sequence shown here is derived from an EMBL/GenBank/DDBJ whole genome shotgun (WGS) entry which is preliminary data.</text>
</comment>
<dbReference type="EMBL" id="BGPR01005272">
    <property type="protein sequence ID" value="GBN08564.1"/>
    <property type="molecule type" value="Genomic_DNA"/>
</dbReference>
<dbReference type="OrthoDB" id="6600976at2759"/>
<dbReference type="AlphaFoldDB" id="A0A4Y2L1U2"/>
<sequence length="111" mass="12911">MDSHQKFEEERLPSIDSFDCTLTGSGISDEEYRHAQIVWNYLNLKNMGEYHDLYVKCDVFQLADVFEKYASIIMALIVCTLHGTRTCMAKQFENDRSATRIIYGYKQAHVC</sequence>
<protein>
    <submittedName>
        <fullName evidence="1">Uncharacterized protein</fullName>
    </submittedName>
</protein>
<evidence type="ECO:0000313" key="2">
    <source>
        <dbReference type="Proteomes" id="UP000499080"/>
    </source>
</evidence>
<organism evidence="1 2">
    <name type="scientific">Araneus ventricosus</name>
    <name type="common">Orbweaver spider</name>
    <name type="synonym">Epeira ventricosa</name>
    <dbReference type="NCBI Taxonomy" id="182803"/>
    <lineage>
        <taxon>Eukaryota</taxon>
        <taxon>Metazoa</taxon>
        <taxon>Ecdysozoa</taxon>
        <taxon>Arthropoda</taxon>
        <taxon>Chelicerata</taxon>
        <taxon>Arachnida</taxon>
        <taxon>Araneae</taxon>
        <taxon>Araneomorphae</taxon>
        <taxon>Entelegynae</taxon>
        <taxon>Araneoidea</taxon>
        <taxon>Araneidae</taxon>
        <taxon>Araneus</taxon>
    </lineage>
</organism>
<keyword evidence="2" id="KW-1185">Reference proteome</keyword>
<accession>A0A4Y2L1U2</accession>
<evidence type="ECO:0000313" key="1">
    <source>
        <dbReference type="EMBL" id="GBN08564.1"/>
    </source>
</evidence>
<reference evidence="1 2" key="1">
    <citation type="journal article" date="2019" name="Sci. Rep.">
        <title>Orb-weaving spider Araneus ventricosus genome elucidates the spidroin gene catalogue.</title>
        <authorList>
            <person name="Kono N."/>
            <person name="Nakamura H."/>
            <person name="Ohtoshi R."/>
            <person name="Moran D.A.P."/>
            <person name="Shinohara A."/>
            <person name="Yoshida Y."/>
            <person name="Fujiwara M."/>
            <person name="Mori M."/>
            <person name="Tomita M."/>
            <person name="Arakawa K."/>
        </authorList>
    </citation>
    <scope>NUCLEOTIDE SEQUENCE [LARGE SCALE GENOMIC DNA]</scope>
</reference>